<dbReference type="RefSeq" id="WP_062819119.1">
    <property type="nucleotide sequence ID" value="NZ_CP014352.1"/>
</dbReference>
<dbReference type="SUPFAM" id="SSF53850">
    <property type="entry name" value="Periplasmic binding protein-like II"/>
    <property type="match status" value="1"/>
</dbReference>
<dbReference type="Gene3D" id="1.10.10.10">
    <property type="entry name" value="Winged helix-like DNA-binding domain superfamily/Winged helix DNA-binding domain"/>
    <property type="match status" value="1"/>
</dbReference>
<dbReference type="InterPro" id="IPR005119">
    <property type="entry name" value="LysR_subst-bd"/>
</dbReference>
<dbReference type="EMBL" id="CP014352">
    <property type="protein sequence ID" value="AMS04721.1"/>
    <property type="molecule type" value="Genomic_DNA"/>
</dbReference>
<evidence type="ECO:0000313" key="8">
    <source>
        <dbReference type="Proteomes" id="UP000075221"/>
    </source>
</evidence>
<evidence type="ECO:0000313" key="9">
    <source>
        <dbReference type="Proteomes" id="UP000178666"/>
    </source>
</evidence>
<dbReference type="PANTHER" id="PTHR30579">
    <property type="entry name" value="TRANSCRIPTIONAL REGULATOR"/>
    <property type="match status" value="1"/>
</dbReference>
<dbReference type="GO" id="GO:0003700">
    <property type="term" value="F:DNA-binding transcription factor activity"/>
    <property type="evidence" value="ECO:0007669"/>
    <property type="project" value="InterPro"/>
</dbReference>
<protein>
    <recommendedName>
        <fullName evidence="5">HTH lysR-type domain-containing protein</fullName>
    </recommendedName>
</protein>
<reference evidence="6 8" key="2">
    <citation type="submission" date="2016-02" db="EMBL/GenBank/DDBJ databases">
        <title>Complete Genome Sequence of Propionibacterium acidipropionici ATCC 55737.</title>
        <authorList>
            <person name="Luna Flores C.H."/>
            <person name="Nielsen L.K."/>
            <person name="Marcellin E."/>
        </authorList>
    </citation>
    <scope>NUCLEOTIDE SEQUENCE [LARGE SCALE GENOMIC DNA]</scope>
    <source>
        <strain evidence="6 8">ATCC 55737</strain>
    </source>
</reference>
<evidence type="ECO:0000313" key="6">
    <source>
        <dbReference type="EMBL" id="AMS04721.1"/>
    </source>
</evidence>
<proteinExistence type="inferred from homology"/>
<dbReference type="InterPro" id="IPR050176">
    <property type="entry name" value="LTTR"/>
</dbReference>
<dbReference type="Pfam" id="PF03466">
    <property type="entry name" value="LysR_substrate"/>
    <property type="match status" value="1"/>
</dbReference>
<dbReference type="InterPro" id="IPR000847">
    <property type="entry name" value="LysR_HTH_N"/>
</dbReference>
<dbReference type="NCBIfam" id="NF002964">
    <property type="entry name" value="PRK03635.1"/>
    <property type="match status" value="1"/>
</dbReference>
<dbReference type="GO" id="GO:0003677">
    <property type="term" value="F:DNA binding"/>
    <property type="evidence" value="ECO:0007669"/>
    <property type="project" value="UniProtKB-KW"/>
</dbReference>
<reference evidence="7 9" key="1">
    <citation type="journal article" date="2016" name="Plant Dis.">
        <title>Improved production of propionic acid using genome shuffling.</title>
        <authorList>
            <person name="Luna-Flores C.H."/>
            <person name="Palfreyman R.W."/>
            <person name="Kromer J.O."/>
            <person name="Nielsen L.K."/>
            <person name="Marcellin E."/>
        </authorList>
    </citation>
    <scope>NUCLEOTIDE SEQUENCE [LARGE SCALE GENOMIC DNA]</scope>
    <source>
        <strain evidence="7 9">F3E8</strain>
    </source>
</reference>
<evidence type="ECO:0000313" key="7">
    <source>
        <dbReference type="EMBL" id="AOZ46212.1"/>
    </source>
</evidence>
<keyword evidence="4" id="KW-0804">Transcription</keyword>
<dbReference type="AlphaFoldDB" id="A0AAC9FBX0"/>
<name>A0AAC9FBX0_9ACTN</name>
<keyword evidence="3" id="KW-0238">DNA-binding</keyword>
<dbReference type="InterPro" id="IPR036388">
    <property type="entry name" value="WH-like_DNA-bd_sf"/>
</dbReference>
<dbReference type="PROSITE" id="PS50931">
    <property type="entry name" value="HTH_LYSR"/>
    <property type="match status" value="1"/>
</dbReference>
<evidence type="ECO:0000256" key="4">
    <source>
        <dbReference type="ARBA" id="ARBA00023163"/>
    </source>
</evidence>
<comment type="similarity">
    <text evidence="1">Belongs to the LysR transcriptional regulatory family.</text>
</comment>
<sequence>MNREHLRTLAVLLDEGSFGAAADRMHLTPSAVSQRIKALETEAGQILVVRARPCTATEAGIVAARLARQLDEVEADADVAMNGLVSRPLGVVTNADSLATWFRGVLTEAASWPDTQLRVQIEDEQYSREVLGRGEAMAAVTTSARPASGCRCQRLGVLRYIPVAAPALLGGSTAPEDLGVLPVVEFNAKDALQRTFLAKVGARRPERTHRFPSSGAFLAAVRAGLGWGLLPEPQLRESLADGSLVRIRPEYQDVELFWQCWSVRTSRLTKLTDAVMRAARAGLLP</sequence>
<dbReference type="SUPFAM" id="SSF46785">
    <property type="entry name" value="Winged helix' DNA-binding domain"/>
    <property type="match status" value="1"/>
</dbReference>
<dbReference type="InterPro" id="IPR036390">
    <property type="entry name" value="WH_DNA-bd_sf"/>
</dbReference>
<evidence type="ECO:0000256" key="1">
    <source>
        <dbReference type="ARBA" id="ARBA00009437"/>
    </source>
</evidence>
<evidence type="ECO:0000259" key="5">
    <source>
        <dbReference type="PROSITE" id="PS50931"/>
    </source>
</evidence>
<organism evidence="6 8">
    <name type="scientific">Acidipropionibacterium acidipropionici</name>
    <dbReference type="NCBI Taxonomy" id="1748"/>
    <lineage>
        <taxon>Bacteria</taxon>
        <taxon>Bacillati</taxon>
        <taxon>Actinomycetota</taxon>
        <taxon>Actinomycetes</taxon>
        <taxon>Propionibacteriales</taxon>
        <taxon>Propionibacteriaceae</taxon>
        <taxon>Acidipropionibacterium</taxon>
    </lineage>
</organism>
<accession>A0AAC9FBX0</accession>
<gene>
    <name evidence="7" type="ORF">A8L58_05150</name>
    <name evidence="6" type="ORF">AXH35_03685</name>
</gene>
<keyword evidence="2" id="KW-0805">Transcription regulation</keyword>
<feature type="domain" description="HTH lysR-type" evidence="5">
    <location>
        <begin position="1"/>
        <end position="57"/>
    </location>
</feature>
<keyword evidence="9" id="KW-1185">Reference proteome</keyword>
<evidence type="ECO:0000256" key="2">
    <source>
        <dbReference type="ARBA" id="ARBA00023015"/>
    </source>
</evidence>
<dbReference type="PANTHER" id="PTHR30579:SF2">
    <property type="entry name" value="HTH-TYPE TRANSCRIPTIONAL REGULATOR ARGP"/>
    <property type="match status" value="1"/>
</dbReference>
<evidence type="ECO:0000256" key="3">
    <source>
        <dbReference type="ARBA" id="ARBA00023125"/>
    </source>
</evidence>
<dbReference type="EMBL" id="CP015970">
    <property type="protein sequence ID" value="AOZ46212.1"/>
    <property type="molecule type" value="Genomic_DNA"/>
</dbReference>
<dbReference type="Pfam" id="PF00126">
    <property type="entry name" value="HTH_1"/>
    <property type="match status" value="1"/>
</dbReference>
<dbReference type="Gene3D" id="3.40.190.290">
    <property type="match status" value="1"/>
</dbReference>
<dbReference type="Proteomes" id="UP000075221">
    <property type="component" value="Chromosome"/>
</dbReference>
<dbReference type="Proteomes" id="UP000178666">
    <property type="component" value="Chromosome"/>
</dbReference>